<dbReference type="Proteomes" id="UP000265520">
    <property type="component" value="Unassembled WGS sequence"/>
</dbReference>
<dbReference type="AlphaFoldDB" id="A0A392VHT8"/>
<proteinExistence type="predicted"/>
<keyword evidence="2" id="KW-1185">Reference proteome</keyword>
<accession>A0A392VHT8</accession>
<comment type="caution">
    <text evidence="1">The sequence shown here is derived from an EMBL/GenBank/DDBJ whole genome shotgun (WGS) entry which is preliminary data.</text>
</comment>
<organism evidence="1 2">
    <name type="scientific">Trifolium medium</name>
    <dbReference type="NCBI Taxonomy" id="97028"/>
    <lineage>
        <taxon>Eukaryota</taxon>
        <taxon>Viridiplantae</taxon>
        <taxon>Streptophyta</taxon>
        <taxon>Embryophyta</taxon>
        <taxon>Tracheophyta</taxon>
        <taxon>Spermatophyta</taxon>
        <taxon>Magnoliopsida</taxon>
        <taxon>eudicotyledons</taxon>
        <taxon>Gunneridae</taxon>
        <taxon>Pentapetalae</taxon>
        <taxon>rosids</taxon>
        <taxon>fabids</taxon>
        <taxon>Fabales</taxon>
        <taxon>Fabaceae</taxon>
        <taxon>Papilionoideae</taxon>
        <taxon>50 kb inversion clade</taxon>
        <taxon>NPAAA clade</taxon>
        <taxon>Hologalegina</taxon>
        <taxon>IRL clade</taxon>
        <taxon>Trifolieae</taxon>
        <taxon>Trifolium</taxon>
    </lineage>
</organism>
<feature type="non-terminal residue" evidence="1">
    <location>
        <position position="1"/>
    </location>
</feature>
<sequence length="26" mass="2645">GTGEEDEGGTGYVTVLSTMIGLVMEV</sequence>
<protein>
    <submittedName>
        <fullName evidence="1">Uncharacterized protein</fullName>
    </submittedName>
</protein>
<dbReference type="EMBL" id="LXQA011180166">
    <property type="protein sequence ID" value="MCI87964.1"/>
    <property type="molecule type" value="Genomic_DNA"/>
</dbReference>
<evidence type="ECO:0000313" key="2">
    <source>
        <dbReference type="Proteomes" id="UP000265520"/>
    </source>
</evidence>
<reference evidence="1 2" key="1">
    <citation type="journal article" date="2018" name="Front. Plant Sci.">
        <title>Red Clover (Trifolium pratense) and Zigzag Clover (T. medium) - A Picture of Genomic Similarities and Differences.</title>
        <authorList>
            <person name="Dluhosova J."/>
            <person name="Istvanek J."/>
            <person name="Nedelnik J."/>
            <person name="Repkova J."/>
        </authorList>
    </citation>
    <scope>NUCLEOTIDE SEQUENCE [LARGE SCALE GENOMIC DNA]</scope>
    <source>
        <strain evidence="2">cv. 10/8</strain>
        <tissue evidence="1">Leaf</tissue>
    </source>
</reference>
<name>A0A392VHT8_9FABA</name>
<evidence type="ECO:0000313" key="1">
    <source>
        <dbReference type="EMBL" id="MCI87964.1"/>
    </source>
</evidence>